<evidence type="ECO:0000313" key="1">
    <source>
        <dbReference type="EMBL" id="CAD1836508.1"/>
    </source>
</evidence>
<gene>
    <name evidence="1" type="ORF">CB5_LOCUS19719</name>
</gene>
<accession>A0A6V7Q0L5</accession>
<reference evidence="1" key="1">
    <citation type="submission" date="2020-07" db="EMBL/GenBank/DDBJ databases">
        <authorList>
            <person name="Lin J."/>
        </authorList>
    </citation>
    <scope>NUCLEOTIDE SEQUENCE</scope>
</reference>
<sequence>MDPRSLALVLRGALSPVPEERRAAEEALTEALEEVKRGAPMAPMLKAPLMSSRICLGHGSREEEGREGGREAYLKPFATKVRIGVTGEQAEKCRRGLIGDHEE</sequence>
<organism evidence="1">
    <name type="scientific">Ananas comosus var. bracteatus</name>
    <name type="common">red pineapple</name>
    <dbReference type="NCBI Taxonomy" id="296719"/>
    <lineage>
        <taxon>Eukaryota</taxon>
        <taxon>Viridiplantae</taxon>
        <taxon>Streptophyta</taxon>
        <taxon>Embryophyta</taxon>
        <taxon>Tracheophyta</taxon>
        <taxon>Spermatophyta</taxon>
        <taxon>Magnoliopsida</taxon>
        <taxon>Liliopsida</taxon>
        <taxon>Poales</taxon>
        <taxon>Bromeliaceae</taxon>
        <taxon>Bromelioideae</taxon>
        <taxon>Ananas</taxon>
    </lineage>
</organism>
<protein>
    <submittedName>
        <fullName evidence="1">Uncharacterized protein</fullName>
    </submittedName>
</protein>
<dbReference type="EMBL" id="LR862131">
    <property type="protein sequence ID" value="CAD1836508.1"/>
    <property type="molecule type" value="Genomic_DNA"/>
</dbReference>
<dbReference type="AlphaFoldDB" id="A0A6V7Q0L5"/>
<name>A0A6V7Q0L5_ANACO</name>
<proteinExistence type="predicted"/>